<gene>
    <name evidence="7" type="ORF">V1264_010558</name>
</gene>
<dbReference type="GO" id="GO:0005085">
    <property type="term" value="F:guanyl-nucleotide exchange factor activity"/>
    <property type="evidence" value="ECO:0007669"/>
    <property type="project" value="UniProtKB-KW"/>
</dbReference>
<keyword evidence="2" id="KW-0677">Repeat</keyword>
<dbReference type="InterPro" id="IPR051835">
    <property type="entry name" value="RAC1-GEF"/>
</dbReference>
<dbReference type="Pfam" id="PF08736">
    <property type="entry name" value="FA"/>
    <property type="match status" value="1"/>
</dbReference>
<dbReference type="PROSITE" id="PS00660">
    <property type="entry name" value="FERM_1"/>
    <property type="match status" value="1"/>
</dbReference>
<dbReference type="Proteomes" id="UP001374579">
    <property type="component" value="Unassembled WGS sequence"/>
</dbReference>
<dbReference type="Pfam" id="PF00169">
    <property type="entry name" value="PH"/>
    <property type="match status" value="2"/>
</dbReference>
<evidence type="ECO:0000313" key="7">
    <source>
        <dbReference type="EMBL" id="KAK7090806.1"/>
    </source>
</evidence>
<dbReference type="InterPro" id="IPR029071">
    <property type="entry name" value="Ubiquitin-like_domsf"/>
</dbReference>
<feature type="region of interest" description="Disordered" evidence="3">
    <location>
        <begin position="520"/>
        <end position="540"/>
    </location>
</feature>
<dbReference type="InterPro" id="IPR018980">
    <property type="entry name" value="FERM_PH-like_C"/>
</dbReference>
<dbReference type="InterPro" id="IPR035899">
    <property type="entry name" value="DBL_dom_sf"/>
</dbReference>
<dbReference type="InterPro" id="IPR011993">
    <property type="entry name" value="PH-like_dom_sf"/>
</dbReference>
<comment type="caution">
    <text evidence="7">The sequence shown here is derived from an EMBL/GenBank/DDBJ whole genome shotgun (WGS) entry which is preliminary data.</text>
</comment>
<dbReference type="InterPro" id="IPR014352">
    <property type="entry name" value="FERM/acyl-CoA-bd_prot_sf"/>
</dbReference>
<dbReference type="SUPFAM" id="SSF48065">
    <property type="entry name" value="DBL homology domain (DH-domain)"/>
    <property type="match status" value="1"/>
</dbReference>
<dbReference type="SMART" id="SM00325">
    <property type="entry name" value="RhoGEF"/>
    <property type="match status" value="1"/>
</dbReference>
<dbReference type="InterPro" id="IPR014847">
    <property type="entry name" value="FA"/>
</dbReference>
<dbReference type="PRINTS" id="PR00935">
    <property type="entry name" value="BAND41"/>
</dbReference>
<keyword evidence="8" id="KW-1185">Reference proteome</keyword>
<dbReference type="InterPro" id="IPR000219">
    <property type="entry name" value="DH_dom"/>
</dbReference>
<dbReference type="Pfam" id="PF09380">
    <property type="entry name" value="FERM_C"/>
    <property type="match status" value="1"/>
</dbReference>
<dbReference type="AlphaFoldDB" id="A0AAN9APN9"/>
<dbReference type="CDD" id="cd13235">
    <property type="entry name" value="PH2_FARP1-like"/>
    <property type="match status" value="1"/>
</dbReference>
<dbReference type="FunFam" id="2.30.29.30:FF:000046">
    <property type="entry name" value="FERM, RhoGEF and pleckstrin domain-containing protein 1"/>
    <property type="match status" value="1"/>
</dbReference>
<dbReference type="EMBL" id="JBAMIC010000024">
    <property type="protein sequence ID" value="KAK7090806.1"/>
    <property type="molecule type" value="Genomic_DNA"/>
</dbReference>
<evidence type="ECO:0000256" key="2">
    <source>
        <dbReference type="ARBA" id="ARBA00022737"/>
    </source>
</evidence>
<dbReference type="InterPro" id="IPR019749">
    <property type="entry name" value="Band_41_domain"/>
</dbReference>
<dbReference type="Pfam" id="PF00621">
    <property type="entry name" value="RhoGEF"/>
    <property type="match status" value="1"/>
</dbReference>
<dbReference type="PROSITE" id="PS50057">
    <property type="entry name" value="FERM_3"/>
    <property type="match status" value="1"/>
</dbReference>
<dbReference type="InterPro" id="IPR041788">
    <property type="entry name" value="FARP1/FARP2/FRMD7_FERM_C"/>
</dbReference>
<dbReference type="CDD" id="cd14473">
    <property type="entry name" value="FERM_B-lobe"/>
    <property type="match status" value="1"/>
</dbReference>
<evidence type="ECO:0000313" key="8">
    <source>
        <dbReference type="Proteomes" id="UP001374579"/>
    </source>
</evidence>
<dbReference type="CDD" id="cd13193">
    <property type="entry name" value="FERM_C_FARP1-like"/>
    <property type="match status" value="1"/>
</dbReference>
<evidence type="ECO:0000259" key="6">
    <source>
        <dbReference type="PROSITE" id="PS50057"/>
    </source>
</evidence>
<dbReference type="SMART" id="SM00233">
    <property type="entry name" value="PH"/>
    <property type="match status" value="2"/>
</dbReference>
<dbReference type="PANTHER" id="PTHR45858:SF5">
    <property type="entry name" value="MOESIN_EZRIN_RADIXIN HOMOLOG 1"/>
    <property type="match status" value="1"/>
</dbReference>
<dbReference type="InterPro" id="IPR018979">
    <property type="entry name" value="FERM_N"/>
</dbReference>
<feature type="domain" description="FERM" evidence="6">
    <location>
        <begin position="16"/>
        <end position="300"/>
    </location>
</feature>
<feature type="domain" description="PH" evidence="4">
    <location>
        <begin position="1037"/>
        <end position="1134"/>
    </location>
</feature>
<evidence type="ECO:0000259" key="5">
    <source>
        <dbReference type="PROSITE" id="PS50010"/>
    </source>
</evidence>
<feature type="compositionally biased region" description="Polar residues" evidence="3">
    <location>
        <begin position="359"/>
        <end position="382"/>
    </location>
</feature>
<feature type="domain" description="PH" evidence="4">
    <location>
        <begin position="869"/>
        <end position="967"/>
    </location>
</feature>
<feature type="compositionally biased region" description="Pro residues" evidence="3">
    <location>
        <begin position="557"/>
        <end position="566"/>
    </location>
</feature>
<dbReference type="SUPFAM" id="SSF54236">
    <property type="entry name" value="Ubiquitin-like"/>
    <property type="match status" value="1"/>
</dbReference>
<dbReference type="Gene3D" id="1.20.900.10">
    <property type="entry name" value="Dbl homology (DH) domain"/>
    <property type="match status" value="1"/>
</dbReference>
<evidence type="ECO:0000256" key="1">
    <source>
        <dbReference type="ARBA" id="ARBA00022658"/>
    </source>
</evidence>
<dbReference type="InterPro" id="IPR019748">
    <property type="entry name" value="FERM_central"/>
</dbReference>
<feature type="region of interest" description="Disordered" evidence="3">
    <location>
        <begin position="343"/>
        <end position="431"/>
    </location>
</feature>
<evidence type="ECO:0000256" key="3">
    <source>
        <dbReference type="SAM" id="MobiDB-lite"/>
    </source>
</evidence>
<dbReference type="Gene3D" id="3.10.20.90">
    <property type="entry name" value="Phosphatidylinositol 3-kinase Catalytic Subunit, Chain A, domain 1"/>
    <property type="match status" value="1"/>
</dbReference>
<dbReference type="FunFam" id="1.20.80.10:FF:000005">
    <property type="entry name" value="FERM, RhoGEF and pleckstrin domain-containing protein 1"/>
    <property type="match status" value="1"/>
</dbReference>
<accession>A0AAN9APN9</accession>
<feature type="compositionally biased region" description="Acidic residues" evidence="3">
    <location>
        <begin position="567"/>
        <end position="592"/>
    </location>
</feature>
<reference evidence="7 8" key="1">
    <citation type="submission" date="2024-02" db="EMBL/GenBank/DDBJ databases">
        <title>Chromosome-scale genome assembly of the rough periwinkle Littorina saxatilis.</title>
        <authorList>
            <person name="De Jode A."/>
            <person name="Faria R."/>
            <person name="Formenti G."/>
            <person name="Sims Y."/>
            <person name="Smith T.P."/>
            <person name="Tracey A."/>
            <person name="Wood J.M.D."/>
            <person name="Zagrodzka Z.B."/>
            <person name="Johannesson K."/>
            <person name="Butlin R.K."/>
            <person name="Leder E.H."/>
        </authorList>
    </citation>
    <scope>NUCLEOTIDE SEQUENCE [LARGE SCALE GENOMIC DNA]</scope>
    <source>
        <strain evidence="7">Snail1</strain>
        <tissue evidence="7">Muscle</tissue>
    </source>
</reference>
<dbReference type="InterPro" id="IPR001849">
    <property type="entry name" value="PH_domain"/>
</dbReference>
<dbReference type="SMART" id="SM01195">
    <property type="entry name" value="FA"/>
    <property type="match status" value="1"/>
</dbReference>
<dbReference type="SUPFAM" id="SSF50729">
    <property type="entry name" value="PH domain-like"/>
    <property type="match status" value="3"/>
</dbReference>
<proteinExistence type="predicted"/>
<dbReference type="SMART" id="SM00295">
    <property type="entry name" value="B41"/>
    <property type="match status" value="1"/>
</dbReference>
<evidence type="ECO:0008006" key="9">
    <source>
        <dbReference type="Google" id="ProtNLM"/>
    </source>
</evidence>
<dbReference type="InterPro" id="IPR000299">
    <property type="entry name" value="FERM_domain"/>
</dbReference>
<dbReference type="InterPro" id="IPR035963">
    <property type="entry name" value="FERM_2"/>
</dbReference>
<organism evidence="7 8">
    <name type="scientific">Littorina saxatilis</name>
    <dbReference type="NCBI Taxonomy" id="31220"/>
    <lineage>
        <taxon>Eukaryota</taxon>
        <taxon>Metazoa</taxon>
        <taxon>Spiralia</taxon>
        <taxon>Lophotrochozoa</taxon>
        <taxon>Mollusca</taxon>
        <taxon>Gastropoda</taxon>
        <taxon>Caenogastropoda</taxon>
        <taxon>Littorinimorpha</taxon>
        <taxon>Littorinoidea</taxon>
        <taxon>Littorinidae</taxon>
        <taxon>Littorina</taxon>
    </lineage>
</organism>
<keyword evidence="1" id="KW-0344">Guanine-nucleotide releasing factor</keyword>
<sequence>MADPRSPKSPRKGKMVSLRVSFLNDTVHAFQMPVKAVGITLWEAVVTHLQMLEADYFGLEYTNHNGDECWLDNDKQILKQLPSPDAPLRFGVKFYTPDPGLLEDELTRYCFALQIRRDLFAGELHCSENTAALLASYIVQGDIGDFLVDEYTNISYLSSFEFLPKGQQTVEFLQKVMDYHRQHVGESPSETDANLLDTARKVEMYGIKFHPGKDHEGVALNLAVAHMGVLVFQGMTKINTFSWAKIRKLSFKRKKFLIKLHPESYGYYKDTVEFFFDSRDRCKYFWKKCIEHHTFFRCQTVKKLPRNKARVVSRGSSFRYSGRTQKELQEFVRESIVKRPQFERSVSGRISSRSTSVTPKISTKPSMHNSADLHNSTASSGSHILEANAGLPPLPPTRLETAEVHSDSSMSGSRSLGSPRLEHGLSADSEGGDFVNQPVDMAAVDARLPHSDSQEKISTNHVRHPVPSPALHIHSHGGLEAKDRKFSAPVFKTTEDHPSMEDKRLSRTAEVENIPEIVEEDRVDHNGLSSPNRRSLIRSASEANQDVYLYRNDFDELPPPPPPPPCYEEEEEDREGEEDADTTREDLDEEGEGEARGKFYLHPSGNPAADISSSSIGFPSNISSISTGLEGEEDTRRKSKRRPTDTAYYIVKELLMTERAYKKDLEVLCVWFRNAVGGDPEMVNSLTELIFSRLDPIYEFHTALLKEIDQRVTLWEGKSSSTSQMNGDCHHIGDLMLRALEGAKQLYQNYFSAQEDMVSELDQRVKHNKTFEEAYREFESQKVCYLPLNTFFLKPGQRLLHYRLVLERLVKHYPPSHPDAADCQAAFKKVRDLTEAYKDKLHQLSNLQKLMELQRDLIGLDHLVNLDREFLREGCLQKYSRKGYQQRMFFLFSDMLVYTSRAASSLLQFKVHGQLPLKGMTIEETEQSKVAVPNTFAIYGGGRCILVAASSQEEKNKWIEDINQAVQLAAQRPDIDKPQYPSLKSSSSSTENVDAAGAGDNDRVAEKPIQHRSNTTMHVCWHRNTSVSSYDHERALKNQLSGYLLRKFKTSNGWQKLWVVFTNFCLFFYKTYQDDFPLASLPLLGYAINQPEAEDGISKDHVFKLQFKNHVYFFRAESEYTYSRWMEVINSATSSARRTRLFSRMVSQMDS</sequence>
<dbReference type="SUPFAM" id="SSF47031">
    <property type="entry name" value="Second domain of FERM"/>
    <property type="match status" value="1"/>
</dbReference>
<protein>
    <recommendedName>
        <fullName evidence="9">Moesin/ezrin/radixin homolog 1</fullName>
    </recommendedName>
</protein>
<dbReference type="PROSITE" id="PS50010">
    <property type="entry name" value="DH_2"/>
    <property type="match status" value="1"/>
</dbReference>
<dbReference type="SMART" id="SM01196">
    <property type="entry name" value="FERM_C"/>
    <property type="match status" value="1"/>
</dbReference>
<dbReference type="FunFam" id="3.10.20.90:FF:000040">
    <property type="entry name" value="FERM, RhoGEF and pleckstrin domain-containing protein"/>
    <property type="match status" value="1"/>
</dbReference>
<dbReference type="FunFam" id="2.30.29.30:FF:000002">
    <property type="entry name" value="Band 4.1-like protein 5 isoform 1"/>
    <property type="match status" value="1"/>
</dbReference>
<dbReference type="CDD" id="cd00160">
    <property type="entry name" value="RhoGEF"/>
    <property type="match status" value="1"/>
</dbReference>
<dbReference type="PANTHER" id="PTHR45858">
    <property type="entry name" value="FERM DOMAIN CONTAINING PROTEIN"/>
    <property type="match status" value="1"/>
</dbReference>
<feature type="compositionally biased region" description="Low complexity" evidence="3">
    <location>
        <begin position="344"/>
        <end position="358"/>
    </location>
</feature>
<dbReference type="Pfam" id="PF00373">
    <property type="entry name" value="FERM_M"/>
    <property type="match status" value="1"/>
</dbReference>
<dbReference type="Gene3D" id="2.30.29.30">
    <property type="entry name" value="Pleckstrin-homology domain (PH domain)/Phosphotyrosine-binding domain (PTB)"/>
    <property type="match status" value="3"/>
</dbReference>
<feature type="region of interest" description="Disordered" evidence="3">
    <location>
        <begin position="552"/>
        <end position="604"/>
    </location>
</feature>
<name>A0AAN9APN9_9CAEN</name>
<feature type="region of interest" description="Disordered" evidence="3">
    <location>
        <begin position="976"/>
        <end position="1004"/>
    </location>
</feature>
<dbReference type="Gene3D" id="1.20.80.10">
    <property type="match status" value="1"/>
</dbReference>
<dbReference type="Pfam" id="PF09379">
    <property type="entry name" value="FERM_N"/>
    <property type="match status" value="1"/>
</dbReference>
<evidence type="ECO:0000259" key="4">
    <source>
        <dbReference type="PROSITE" id="PS50003"/>
    </source>
</evidence>
<dbReference type="PROSITE" id="PS50003">
    <property type="entry name" value="PH_DOMAIN"/>
    <property type="match status" value="2"/>
</dbReference>
<feature type="region of interest" description="Disordered" evidence="3">
    <location>
        <begin position="622"/>
        <end position="642"/>
    </location>
</feature>
<feature type="domain" description="DH" evidence="5">
    <location>
        <begin position="646"/>
        <end position="840"/>
    </location>
</feature>
<dbReference type="CDD" id="cd01220">
    <property type="entry name" value="PH1_FARP1-like"/>
    <property type="match status" value="1"/>
</dbReference>
<dbReference type="InterPro" id="IPR019747">
    <property type="entry name" value="FERM_CS"/>
</dbReference>
<feature type="compositionally biased region" description="Low complexity" evidence="3">
    <location>
        <begin position="407"/>
        <end position="419"/>
    </location>
</feature>